<dbReference type="Pfam" id="PF14072">
    <property type="entry name" value="DndB"/>
    <property type="match status" value="1"/>
</dbReference>
<dbReference type="InterPro" id="IPR017642">
    <property type="entry name" value="DNA_S_mod_DndB"/>
</dbReference>
<accession>A0A2V4WT81</accession>
<dbReference type="OrthoDB" id="2399905at2"/>
<evidence type="ECO:0000313" key="4">
    <source>
        <dbReference type="Proteomes" id="UP000509327"/>
    </source>
</evidence>
<reference evidence="1 3" key="1">
    <citation type="submission" date="2018-06" db="EMBL/GenBank/DDBJ databases">
        <title>Genomic Encyclopedia of Type Strains, Phase III (KMG-III): the genomes of soil and plant-associated and newly described type strains.</title>
        <authorList>
            <person name="Whitman W."/>
        </authorList>
    </citation>
    <scope>NUCLEOTIDE SEQUENCE [LARGE SCALE GENOMIC DNA]</scope>
    <source>
        <strain evidence="1 3">CECT 7022</strain>
    </source>
</reference>
<dbReference type="RefSeq" id="WP_110894695.1">
    <property type="nucleotide sequence ID" value="NZ_CP054614.1"/>
</dbReference>
<reference evidence="2 4" key="2">
    <citation type="submission" date="2020-06" db="EMBL/GenBank/DDBJ databases">
        <title>Complete genome of Paenibacillus barcinonensis KACC11450.</title>
        <authorList>
            <person name="Kim M."/>
            <person name="Park Y.-J."/>
            <person name="Shin J.-H."/>
        </authorList>
    </citation>
    <scope>NUCLEOTIDE SEQUENCE [LARGE SCALE GENOMIC DNA]</scope>
    <source>
        <strain evidence="2 4">KACC11450</strain>
    </source>
</reference>
<proteinExistence type="predicted"/>
<evidence type="ECO:0000313" key="2">
    <source>
        <dbReference type="EMBL" id="QKS55939.1"/>
    </source>
</evidence>
<sequence>MKVDRNIIEKEVLENLKLIQNSRQKQYELNLKLADYNVPFGMVQKISQNEEVISEFDAHYLIGIVSAMHDADNSNPNPETYFGVREIRDAERTLKDKDQYKLYLPLTIKEVIEIKFDSYVTKINIKELVKMVESQLIIYEEETQRGVTYKENKSGGIVKTPIVNKTSVKRIASKVSENQYFEDMITLNVYSTEVEPVSYDTNSKSLTINDGAIVSILDGFHRLQGFIAALSINPDIELHEILSIRVYDEETAKRFFSQLNTINVLNKERRKELAQERMSDKVVADLQRKSEIGKQIASGSTVSYLAGDLTTFDIMSYAIDRSYTIERQLDVIKISKYLNEFFVYLAGSYPNEFSKNINERKNEFMGHPLMFIGYIVLSRYMQDNEIDFDEIEKYIDTISKNADEFVPLLNAKKSLTGNKRIREKLFDYFVNVFGGDKSE</sequence>
<organism evidence="1 3">
    <name type="scientific">Paenibacillus barcinonensis</name>
    <dbReference type="NCBI Taxonomy" id="198119"/>
    <lineage>
        <taxon>Bacteria</taxon>
        <taxon>Bacillati</taxon>
        <taxon>Bacillota</taxon>
        <taxon>Bacilli</taxon>
        <taxon>Bacillales</taxon>
        <taxon>Paenibacillaceae</taxon>
        <taxon>Paenibacillus</taxon>
    </lineage>
</organism>
<dbReference type="EMBL" id="QJSW01000002">
    <property type="protein sequence ID" value="PYE51569.1"/>
    <property type="molecule type" value="Genomic_DNA"/>
</dbReference>
<keyword evidence="4" id="KW-1185">Reference proteome</keyword>
<dbReference type="Proteomes" id="UP000247790">
    <property type="component" value="Unassembled WGS sequence"/>
</dbReference>
<dbReference type="EMBL" id="CP054614">
    <property type="protein sequence ID" value="QKS55939.1"/>
    <property type="molecule type" value="Genomic_DNA"/>
</dbReference>
<evidence type="ECO:0000313" key="3">
    <source>
        <dbReference type="Proteomes" id="UP000247790"/>
    </source>
</evidence>
<dbReference type="Proteomes" id="UP000509327">
    <property type="component" value="Chromosome"/>
</dbReference>
<evidence type="ECO:0000313" key="1">
    <source>
        <dbReference type="EMBL" id="PYE51569.1"/>
    </source>
</evidence>
<gene>
    <name evidence="1" type="ORF">DFQ00_102364</name>
    <name evidence="2" type="ORF">HUB98_06035</name>
</gene>
<protein>
    <submittedName>
        <fullName evidence="1">DndB-like DNA-sulfur modification-associated protein</fullName>
    </submittedName>
</protein>
<name>A0A2V4WT81_PAEBA</name>
<dbReference type="AlphaFoldDB" id="A0A2V4WT81"/>